<dbReference type="AlphaFoldDB" id="E6QTY9"/>
<accession>E6QTY9</accession>
<gene>
    <name evidence="1" type="ORF">CARN7_1506</name>
</gene>
<comment type="caution">
    <text evidence="1">The sequence shown here is derived from an EMBL/GenBank/DDBJ whole genome shotgun (WGS) entry which is preliminary data.</text>
</comment>
<sequence>MVIMITNAVEISIHVVSPLSIGVGAAAGAAAAGVAGAVAAAAGAAAAETAAGGATAGMVLSANTTPFAPRVNNMLNTMSHFFILFSP</sequence>
<proteinExistence type="predicted"/>
<protein>
    <submittedName>
        <fullName evidence="1">Uncharacterized protein</fullName>
    </submittedName>
</protein>
<name>E6QTY9_9ZZZZ</name>
<dbReference type="EMBL" id="CABR01000102">
    <property type="protein sequence ID" value="CBI10711.1"/>
    <property type="molecule type" value="Genomic_DNA"/>
</dbReference>
<organism evidence="1">
    <name type="scientific">mine drainage metagenome</name>
    <dbReference type="NCBI Taxonomy" id="410659"/>
    <lineage>
        <taxon>unclassified sequences</taxon>
        <taxon>metagenomes</taxon>
        <taxon>ecological metagenomes</taxon>
    </lineage>
</organism>
<evidence type="ECO:0000313" key="1">
    <source>
        <dbReference type="EMBL" id="CBI10711.1"/>
    </source>
</evidence>
<reference evidence="1" key="1">
    <citation type="submission" date="2009-10" db="EMBL/GenBank/DDBJ databases">
        <title>Diversity of trophic interactions inside an arsenic-rich microbial ecosystem.</title>
        <authorList>
            <person name="Bertin P.N."/>
            <person name="Heinrich-Salmeron A."/>
            <person name="Pelletier E."/>
            <person name="Goulhen-Chollet F."/>
            <person name="Arsene-Ploetze F."/>
            <person name="Gallien S."/>
            <person name="Calteau A."/>
            <person name="Vallenet D."/>
            <person name="Casiot C."/>
            <person name="Chane-Woon-Ming B."/>
            <person name="Giloteaux L."/>
            <person name="Barakat M."/>
            <person name="Bonnefoy V."/>
            <person name="Bruneel O."/>
            <person name="Chandler M."/>
            <person name="Cleiss J."/>
            <person name="Duran R."/>
            <person name="Elbaz-Poulichet F."/>
            <person name="Fonknechten N."/>
            <person name="Lauga B."/>
            <person name="Mornico D."/>
            <person name="Ortet P."/>
            <person name="Schaeffer C."/>
            <person name="Siguier P."/>
            <person name="Alexander Thil Smith A."/>
            <person name="Van Dorsselaer A."/>
            <person name="Weissenbach J."/>
            <person name="Medigue C."/>
            <person name="Le Paslier D."/>
        </authorList>
    </citation>
    <scope>NUCLEOTIDE SEQUENCE</scope>
</reference>